<accession>A0AAD8L834</accession>
<keyword evidence="2" id="KW-1185">Reference proteome</keyword>
<evidence type="ECO:0000313" key="1">
    <source>
        <dbReference type="EMBL" id="KAK1437489.1"/>
    </source>
</evidence>
<gene>
    <name evidence="1" type="ORF">QVD17_03280</name>
</gene>
<sequence length="190" mass="21923">MPGLVIENLVDFIMVVRALAANLRGFREEDVAYAEPNVIRRRINSIMSTFAFFSFLYLAIGRRNFSDLLGYKGEDMPDLITYNISTEARGYPAFSTVSSTNMSNPADKDQTLALKFDSSYTGLNEEKLKDFQKLIDTGNVYVTLQADFRWKLKLAGFLKYPYIYKHVYFNCRAQYITDSNYKIKHIACDY</sequence>
<dbReference type="AlphaFoldDB" id="A0AAD8L834"/>
<evidence type="ECO:0000313" key="2">
    <source>
        <dbReference type="Proteomes" id="UP001229421"/>
    </source>
</evidence>
<proteinExistence type="predicted"/>
<dbReference type="Proteomes" id="UP001229421">
    <property type="component" value="Unassembled WGS sequence"/>
</dbReference>
<dbReference type="EMBL" id="JAUHHV010000001">
    <property type="protein sequence ID" value="KAK1437489.1"/>
    <property type="molecule type" value="Genomic_DNA"/>
</dbReference>
<protein>
    <submittedName>
        <fullName evidence="1">Uncharacterized protein</fullName>
    </submittedName>
</protein>
<organism evidence="1 2">
    <name type="scientific">Tagetes erecta</name>
    <name type="common">African marigold</name>
    <dbReference type="NCBI Taxonomy" id="13708"/>
    <lineage>
        <taxon>Eukaryota</taxon>
        <taxon>Viridiplantae</taxon>
        <taxon>Streptophyta</taxon>
        <taxon>Embryophyta</taxon>
        <taxon>Tracheophyta</taxon>
        <taxon>Spermatophyta</taxon>
        <taxon>Magnoliopsida</taxon>
        <taxon>eudicotyledons</taxon>
        <taxon>Gunneridae</taxon>
        <taxon>Pentapetalae</taxon>
        <taxon>asterids</taxon>
        <taxon>campanulids</taxon>
        <taxon>Asterales</taxon>
        <taxon>Asteraceae</taxon>
        <taxon>Asteroideae</taxon>
        <taxon>Heliantheae alliance</taxon>
        <taxon>Tageteae</taxon>
        <taxon>Tagetes</taxon>
    </lineage>
</organism>
<name>A0AAD8L834_TARER</name>
<comment type="caution">
    <text evidence="1">The sequence shown here is derived from an EMBL/GenBank/DDBJ whole genome shotgun (WGS) entry which is preliminary data.</text>
</comment>
<reference evidence="1" key="1">
    <citation type="journal article" date="2023" name="bioRxiv">
        <title>Improved chromosome-level genome assembly for marigold (Tagetes erecta).</title>
        <authorList>
            <person name="Jiang F."/>
            <person name="Yuan L."/>
            <person name="Wang S."/>
            <person name="Wang H."/>
            <person name="Xu D."/>
            <person name="Wang A."/>
            <person name="Fan W."/>
        </authorList>
    </citation>
    <scope>NUCLEOTIDE SEQUENCE</scope>
    <source>
        <strain evidence="1">WSJ</strain>
        <tissue evidence="1">Leaf</tissue>
    </source>
</reference>